<dbReference type="Gene3D" id="3.40.50.720">
    <property type="entry name" value="NAD(P)-binding Rossmann-like Domain"/>
    <property type="match status" value="1"/>
</dbReference>
<dbReference type="RefSeq" id="WP_318953773.1">
    <property type="nucleotide sequence ID" value="NZ_CP137555.1"/>
</dbReference>
<comment type="similarity">
    <text evidence="1">Belongs to the short-chain dehydrogenases/reductases (SDR) family.</text>
</comment>
<dbReference type="GO" id="GO:0016616">
    <property type="term" value="F:oxidoreductase activity, acting on the CH-OH group of donors, NAD or NADP as acceptor"/>
    <property type="evidence" value="ECO:0007669"/>
    <property type="project" value="TreeGrafter"/>
</dbReference>
<protein>
    <submittedName>
        <fullName evidence="2">SDR family oxidoreductase</fullName>
    </submittedName>
</protein>
<organism evidence="2 3">
    <name type="scientific">Microbulbifer pacificus</name>
    <dbReference type="NCBI Taxonomy" id="407164"/>
    <lineage>
        <taxon>Bacteria</taxon>
        <taxon>Pseudomonadati</taxon>
        <taxon>Pseudomonadota</taxon>
        <taxon>Gammaproteobacteria</taxon>
        <taxon>Cellvibrionales</taxon>
        <taxon>Microbulbiferaceae</taxon>
        <taxon>Microbulbifer</taxon>
    </lineage>
</organism>
<dbReference type="PANTHER" id="PTHR42760">
    <property type="entry name" value="SHORT-CHAIN DEHYDROGENASES/REDUCTASES FAMILY MEMBER"/>
    <property type="match status" value="1"/>
</dbReference>
<dbReference type="InterPro" id="IPR002347">
    <property type="entry name" value="SDR_fam"/>
</dbReference>
<gene>
    <name evidence="2" type="ORF">R5R33_16360</name>
</gene>
<dbReference type="SUPFAM" id="SSF51735">
    <property type="entry name" value="NAD(P)-binding Rossmann-fold domains"/>
    <property type="match status" value="1"/>
</dbReference>
<reference evidence="2 3" key="1">
    <citation type="submission" date="2023-10" db="EMBL/GenBank/DDBJ databases">
        <title>Description of Microbulbifer bruguierae sp. nov., isolated from the sediments of mangrove plant Bruguiera sexangula and comparative genomic analyses of the genus Microbulbifer.</title>
        <authorList>
            <person name="Long M."/>
        </authorList>
    </citation>
    <scope>NUCLEOTIDE SEQUENCE [LARGE SCALE GENOMIC DNA]</scope>
    <source>
        <strain evidence="2 3">SPO729</strain>
    </source>
</reference>
<evidence type="ECO:0000313" key="3">
    <source>
        <dbReference type="Proteomes" id="UP001302477"/>
    </source>
</evidence>
<accession>A0AAU0N0X0</accession>
<dbReference type="PRINTS" id="PR00081">
    <property type="entry name" value="GDHRDH"/>
</dbReference>
<evidence type="ECO:0000313" key="2">
    <source>
        <dbReference type="EMBL" id="WOX05299.1"/>
    </source>
</evidence>
<dbReference type="PRINTS" id="PR00080">
    <property type="entry name" value="SDRFAMILY"/>
</dbReference>
<evidence type="ECO:0000256" key="1">
    <source>
        <dbReference type="ARBA" id="ARBA00006484"/>
    </source>
</evidence>
<dbReference type="GO" id="GO:0030497">
    <property type="term" value="P:fatty acid elongation"/>
    <property type="evidence" value="ECO:0007669"/>
    <property type="project" value="TreeGrafter"/>
</dbReference>
<dbReference type="Proteomes" id="UP001302477">
    <property type="component" value="Chromosome"/>
</dbReference>
<dbReference type="KEGG" id="mpaf:R5R33_16360"/>
<dbReference type="Pfam" id="PF13561">
    <property type="entry name" value="adh_short_C2"/>
    <property type="match status" value="1"/>
</dbReference>
<dbReference type="InterPro" id="IPR036291">
    <property type="entry name" value="NAD(P)-bd_dom_sf"/>
</dbReference>
<name>A0AAU0N0X0_9GAMM</name>
<proteinExistence type="inferred from homology"/>
<dbReference type="InterPro" id="IPR020904">
    <property type="entry name" value="Sc_DH/Rdtase_CS"/>
</dbReference>
<dbReference type="FunFam" id="3.40.50.720:FF:000084">
    <property type="entry name" value="Short-chain dehydrogenase reductase"/>
    <property type="match status" value="1"/>
</dbReference>
<dbReference type="EMBL" id="CP137555">
    <property type="protein sequence ID" value="WOX05299.1"/>
    <property type="molecule type" value="Genomic_DNA"/>
</dbReference>
<dbReference type="AlphaFoldDB" id="A0AAU0N0X0"/>
<dbReference type="PROSITE" id="PS00061">
    <property type="entry name" value="ADH_SHORT"/>
    <property type="match status" value="1"/>
</dbReference>
<sequence>MTERISELFSLQGKTALISGASSGLGAYFAEVLADAGAEVILAARRVEKLEALASRIAEKGGRARALALDVTDGSSVEAAFTVLDGMVERLDILVNNAGISTTPQRFVDQEESVWSDLLNVNLQGAWRVARQAALRMRAQKSGCIINTGSIYSLCTGIMKTDYNVSKVALAQLTRNMALELGRYGVRVNTLCPGYFASDINAAEFATERGQEYIRRLVPQRLGEYRELAGPLLLLASDAGSFVNGIELPVDGGSLLSPI</sequence>
<dbReference type="PANTHER" id="PTHR42760:SF135">
    <property type="entry name" value="BLL7886 PROTEIN"/>
    <property type="match status" value="1"/>
</dbReference>
<keyword evidence="3" id="KW-1185">Reference proteome</keyword>